<keyword evidence="5 6" id="KW-0788">Thiol protease</keyword>
<evidence type="ECO:0000256" key="7">
    <source>
        <dbReference type="SAM" id="MobiDB-lite"/>
    </source>
</evidence>
<evidence type="ECO:0000256" key="2">
    <source>
        <dbReference type="ARBA" id="ARBA00022670"/>
    </source>
</evidence>
<dbReference type="PANTHER" id="PTHR24006">
    <property type="entry name" value="UBIQUITIN CARBOXYL-TERMINAL HYDROLASE"/>
    <property type="match status" value="1"/>
</dbReference>
<comment type="catalytic activity">
    <reaction evidence="1 6">
        <text>Thiol-dependent hydrolysis of ester, thioester, amide, peptide and isopeptide bonds formed by the C-terminal Gly of ubiquitin (a 76-residue protein attached to proteins as an intracellular targeting signal).</text>
        <dbReference type="EC" id="3.4.19.12"/>
    </reaction>
</comment>
<sequence length="594" mass="67072">MTTGTQSPPQLTSDDLHKIDEYFRRHLKLRIMSDNDSEHDQLPFFVGVTRQDFHQLKQLSLRNRRLHSDPTYALKVQRELSSIKKVEEKPTAYKTWASLLVKSTTNHHQNKLTKQDSHAANLIKQSTALPTSSSQLSPQFQPLGAVLLRYMYDKDYQKPPDVKLLPHGLINRGNICYMNSVLQLFIFCKPLFRVLRCIREKTIAHVSGKSDTPILDALTLLLERFQHKESHESASVDDFGEPLSQESFYTSIISLPKFSHLRWGQQEDAEEFMGYVLDELHEEFISQITKLTETEKNQLLASVNNGESKKQISEALNLIQKKPGSPPKSKFDTEDKHDDDGWCEVGVNNKLSAKRTVEVKPSPITEIFGGQFRSVLNVPKQKNGRSITLDPFLHVQLDISEPNVSSVEDAFTCLSQIEVIPYKSSNGNLVQATKQNMIDKLPEVLIIHLKRFSYVRQESSSNASTPVPQPSSPSPSPSPSGSTQNGFHSKNKNNDAEMGCIQKIQKIIKFGHALTIPEACLSRGETNNEYQLQGVIYHHGNSTEGGHYTIDVKNDRDSWLRIDDTNIVPLTPQQVVGASTNDGKDAYILVYQKN</sequence>
<dbReference type="PROSITE" id="PS50235">
    <property type="entry name" value="USP_3"/>
    <property type="match status" value="1"/>
</dbReference>
<dbReference type="InterPro" id="IPR018200">
    <property type="entry name" value="USP_CS"/>
</dbReference>
<dbReference type="InterPro" id="IPR050164">
    <property type="entry name" value="Peptidase_C19"/>
</dbReference>
<accession>A0A1B2JEG0</accession>
<feature type="domain" description="USP" evidence="8">
    <location>
        <begin position="167"/>
        <end position="594"/>
    </location>
</feature>
<dbReference type="InterPro" id="IPR001394">
    <property type="entry name" value="Peptidase_C19_UCH"/>
</dbReference>
<dbReference type="Gene3D" id="3.90.70.10">
    <property type="entry name" value="Cysteine proteinases"/>
    <property type="match status" value="1"/>
</dbReference>
<dbReference type="EMBL" id="CP014586">
    <property type="protein sequence ID" value="ANZ76440.1"/>
    <property type="molecule type" value="Genomic_DNA"/>
</dbReference>
<dbReference type="PANTHER" id="PTHR24006:SF687">
    <property type="entry name" value="UBIQUITIN CARBOXYL-TERMINAL HYDROLASE 10"/>
    <property type="match status" value="1"/>
</dbReference>
<evidence type="ECO:0000313" key="10">
    <source>
        <dbReference type="Proteomes" id="UP000094565"/>
    </source>
</evidence>
<keyword evidence="3 6" id="KW-0833">Ubl conjugation pathway</keyword>
<name>A0A1B2JEG0_PICPA</name>
<dbReference type="PROSITE" id="PS00972">
    <property type="entry name" value="USP_1"/>
    <property type="match status" value="1"/>
</dbReference>
<dbReference type="PROSITE" id="PS00973">
    <property type="entry name" value="USP_2"/>
    <property type="match status" value="1"/>
</dbReference>
<dbReference type="EC" id="3.4.19.12" evidence="6"/>
<evidence type="ECO:0000256" key="5">
    <source>
        <dbReference type="ARBA" id="ARBA00022807"/>
    </source>
</evidence>
<gene>
    <name evidence="9" type="primary">UBP3</name>
    <name evidence="9" type="ORF">ATY40_BA7504149</name>
</gene>
<dbReference type="GO" id="GO:0004843">
    <property type="term" value="F:cysteine-type deubiquitinase activity"/>
    <property type="evidence" value="ECO:0007669"/>
    <property type="project" value="UniProtKB-UniRule"/>
</dbReference>
<dbReference type="InterPro" id="IPR028889">
    <property type="entry name" value="USP"/>
</dbReference>
<dbReference type="AlphaFoldDB" id="A0A1B2JEG0"/>
<keyword evidence="2 6" id="KW-0645">Protease</keyword>
<organism evidence="9 10">
    <name type="scientific">Komagataella pastoris</name>
    <name type="common">Yeast</name>
    <name type="synonym">Pichia pastoris</name>
    <dbReference type="NCBI Taxonomy" id="4922"/>
    <lineage>
        <taxon>Eukaryota</taxon>
        <taxon>Fungi</taxon>
        <taxon>Dikarya</taxon>
        <taxon>Ascomycota</taxon>
        <taxon>Saccharomycotina</taxon>
        <taxon>Pichiomycetes</taxon>
        <taxon>Pichiales</taxon>
        <taxon>Pichiaceae</taxon>
        <taxon>Komagataella</taxon>
    </lineage>
</organism>
<dbReference type="GO" id="GO:0006508">
    <property type="term" value="P:proteolysis"/>
    <property type="evidence" value="ECO:0007669"/>
    <property type="project" value="UniProtKB-KW"/>
</dbReference>
<dbReference type="GO" id="GO:0005829">
    <property type="term" value="C:cytosol"/>
    <property type="evidence" value="ECO:0007669"/>
    <property type="project" value="TreeGrafter"/>
</dbReference>
<keyword evidence="10" id="KW-1185">Reference proteome</keyword>
<dbReference type="GO" id="GO:0005634">
    <property type="term" value="C:nucleus"/>
    <property type="evidence" value="ECO:0007669"/>
    <property type="project" value="TreeGrafter"/>
</dbReference>
<evidence type="ECO:0000256" key="1">
    <source>
        <dbReference type="ARBA" id="ARBA00000707"/>
    </source>
</evidence>
<evidence type="ECO:0000259" key="8">
    <source>
        <dbReference type="PROSITE" id="PS50235"/>
    </source>
</evidence>
<comment type="similarity">
    <text evidence="6">Belongs to the peptidase C19 family.</text>
</comment>
<keyword evidence="4 6" id="KW-0378">Hydrolase</keyword>
<dbReference type="GO" id="GO:0016579">
    <property type="term" value="P:protein deubiquitination"/>
    <property type="evidence" value="ECO:0007669"/>
    <property type="project" value="InterPro"/>
</dbReference>
<evidence type="ECO:0000313" key="9">
    <source>
        <dbReference type="EMBL" id="ANZ76440.1"/>
    </source>
</evidence>
<reference evidence="9 10" key="1">
    <citation type="submission" date="2016-02" db="EMBL/GenBank/DDBJ databases">
        <title>Comparative genomic and transcriptomic foundation for Pichia pastoris.</title>
        <authorList>
            <person name="Love K.R."/>
            <person name="Shah K.A."/>
            <person name="Whittaker C.A."/>
            <person name="Wu J."/>
            <person name="Bartlett M.C."/>
            <person name="Ma D."/>
            <person name="Leeson R.L."/>
            <person name="Priest M."/>
            <person name="Young S.K."/>
            <person name="Love J.C."/>
        </authorList>
    </citation>
    <scope>NUCLEOTIDE SEQUENCE [LARGE SCALE GENOMIC DNA]</scope>
    <source>
        <strain evidence="9 10">ATCC 28485</strain>
    </source>
</reference>
<feature type="compositionally biased region" description="Pro residues" evidence="7">
    <location>
        <begin position="467"/>
        <end position="478"/>
    </location>
</feature>
<evidence type="ECO:0000256" key="3">
    <source>
        <dbReference type="ARBA" id="ARBA00022786"/>
    </source>
</evidence>
<proteinExistence type="inferred from homology"/>
<evidence type="ECO:0000256" key="4">
    <source>
        <dbReference type="ARBA" id="ARBA00022801"/>
    </source>
</evidence>
<feature type="region of interest" description="Disordered" evidence="7">
    <location>
        <begin position="460"/>
        <end position="494"/>
    </location>
</feature>
<evidence type="ECO:0000256" key="6">
    <source>
        <dbReference type="RuleBase" id="RU366025"/>
    </source>
</evidence>
<dbReference type="SUPFAM" id="SSF54001">
    <property type="entry name" value="Cysteine proteinases"/>
    <property type="match status" value="1"/>
</dbReference>
<protein>
    <recommendedName>
        <fullName evidence="6">Ubiquitin carboxyl-terminal hydrolase</fullName>
        <ecNumber evidence="6">3.4.19.12</ecNumber>
    </recommendedName>
</protein>
<dbReference type="Pfam" id="PF00443">
    <property type="entry name" value="UCH"/>
    <property type="match status" value="1"/>
</dbReference>
<dbReference type="OrthoDB" id="429671at2759"/>
<dbReference type="InterPro" id="IPR038765">
    <property type="entry name" value="Papain-like_cys_pep_sf"/>
</dbReference>
<dbReference type="Proteomes" id="UP000094565">
    <property type="component" value="Chromosome 3"/>
</dbReference>